<evidence type="ECO:0000259" key="3">
    <source>
        <dbReference type="Pfam" id="PF01612"/>
    </source>
</evidence>
<dbReference type="GO" id="GO:0003676">
    <property type="term" value="F:nucleic acid binding"/>
    <property type="evidence" value="ECO:0007669"/>
    <property type="project" value="InterPro"/>
</dbReference>
<dbReference type="Proteomes" id="UP001362999">
    <property type="component" value="Unassembled WGS sequence"/>
</dbReference>
<dbReference type="InterPro" id="IPR036397">
    <property type="entry name" value="RNaseH_sf"/>
</dbReference>
<keyword evidence="5" id="KW-1185">Reference proteome</keyword>
<evidence type="ECO:0000256" key="2">
    <source>
        <dbReference type="ARBA" id="ARBA00022801"/>
    </source>
</evidence>
<dbReference type="InterPro" id="IPR002562">
    <property type="entry name" value="3'-5'_exonuclease_dom"/>
</dbReference>
<sequence>MLRPSKQLDHILESTQPQPPLQAYPTPDFIYVVSLEEANFHLAKIQDGSTIGFDLESVNKPDRPKLSKAEKRAVLASQKRDMANFVIDWNDVDICLAQIATDGTVLVINFHAIKELPTEFVRICQSPDIVKVSAGIFSDGQRLWDSFRLDLYSAASLGLVARLAYPSEIYTGRPYGNEPGLALTVMHVLNFELPKELQMSEWNAETLSDAQKNYAAVDAHATLQAYQTMQNLIQSRGVPIEDNWYMFDIVERTRVERRTGMAWKANCRWWSPVPSEGFEAFR</sequence>
<dbReference type="EMBL" id="JAWWNJ010000025">
    <property type="protein sequence ID" value="KAK7030573.1"/>
    <property type="molecule type" value="Genomic_DNA"/>
</dbReference>
<evidence type="ECO:0000256" key="1">
    <source>
        <dbReference type="ARBA" id="ARBA00022722"/>
    </source>
</evidence>
<proteinExistence type="predicted"/>
<feature type="domain" description="3'-5' exonuclease" evidence="3">
    <location>
        <begin position="94"/>
        <end position="233"/>
    </location>
</feature>
<dbReference type="PANTHER" id="PTHR13620">
    <property type="entry name" value="3-5 EXONUCLEASE"/>
    <property type="match status" value="1"/>
</dbReference>
<protein>
    <submittedName>
        <fullName evidence="4">Domain-containing protein 2</fullName>
    </submittedName>
</protein>
<organism evidence="4 5">
    <name type="scientific">Favolaschia claudopus</name>
    <dbReference type="NCBI Taxonomy" id="2862362"/>
    <lineage>
        <taxon>Eukaryota</taxon>
        <taxon>Fungi</taxon>
        <taxon>Dikarya</taxon>
        <taxon>Basidiomycota</taxon>
        <taxon>Agaricomycotina</taxon>
        <taxon>Agaricomycetes</taxon>
        <taxon>Agaricomycetidae</taxon>
        <taxon>Agaricales</taxon>
        <taxon>Marasmiineae</taxon>
        <taxon>Mycenaceae</taxon>
        <taxon>Favolaschia</taxon>
    </lineage>
</organism>
<accession>A0AAW0BW96</accession>
<dbReference type="AlphaFoldDB" id="A0AAW0BW96"/>
<name>A0AAW0BW96_9AGAR</name>
<evidence type="ECO:0000313" key="5">
    <source>
        <dbReference type="Proteomes" id="UP001362999"/>
    </source>
</evidence>
<dbReference type="GO" id="GO:0005634">
    <property type="term" value="C:nucleus"/>
    <property type="evidence" value="ECO:0007669"/>
    <property type="project" value="TreeGrafter"/>
</dbReference>
<dbReference type="SUPFAM" id="SSF53098">
    <property type="entry name" value="Ribonuclease H-like"/>
    <property type="match status" value="1"/>
</dbReference>
<keyword evidence="2" id="KW-0378">Hydrolase</keyword>
<dbReference type="InterPro" id="IPR012337">
    <property type="entry name" value="RNaseH-like_sf"/>
</dbReference>
<dbReference type="InterPro" id="IPR051132">
    <property type="entry name" value="3-5_Exonuclease_domain"/>
</dbReference>
<dbReference type="Pfam" id="PF01612">
    <property type="entry name" value="DNA_pol_A_exo1"/>
    <property type="match status" value="1"/>
</dbReference>
<comment type="caution">
    <text evidence="4">The sequence shown here is derived from an EMBL/GenBank/DDBJ whole genome shotgun (WGS) entry which is preliminary data.</text>
</comment>
<evidence type="ECO:0000313" key="4">
    <source>
        <dbReference type="EMBL" id="KAK7030573.1"/>
    </source>
</evidence>
<keyword evidence="1" id="KW-0540">Nuclease</keyword>
<dbReference type="PANTHER" id="PTHR13620:SF104">
    <property type="entry name" value="EXONUCLEASE 3'-5' DOMAIN-CONTAINING PROTEIN 2"/>
    <property type="match status" value="1"/>
</dbReference>
<dbReference type="GO" id="GO:0006139">
    <property type="term" value="P:nucleobase-containing compound metabolic process"/>
    <property type="evidence" value="ECO:0007669"/>
    <property type="project" value="InterPro"/>
</dbReference>
<reference evidence="4 5" key="1">
    <citation type="journal article" date="2024" name="J Genomics">
        <title>Draft genome sequencing and assembly of Favolaschia claudopus CIRM-BRFM 2984 isolated from oak limbs.</title>
        <authorList>
            <person name="Navarro D."/>
            <person name="Drula E."/>
            <person name="Chaduli D."/>
            <person name="Cazenave R."/>
            <person name="Ahrendt S."/>
            <person name="Wang J."/>
            <person name="Lipzen A."/>
            <person name="Daum C."/>
            <person name="Barry K."/>
            <person name="Grigoriev I.V."/>
            <person name="Favel A."/>
            <person name="Rosso M.N."/>
            <person name="Martin F."/>
        </authorList>
    </citation>
    <scope>NUCLEOTIDE SEQUENCE [LARGE SCALE GENOMIC DNA]</scope>
    <source>
        <strain evidence="4 5">CIRM-BRFM 2984</strain>
    </source>
</reference>
<gene>
    <name evidence="4" type="ORF">R3P38DRAFT_2523658</name>
</gene>
<dbReference type="GO" id="GO:0005737">
    <property type="term" value="C:cytoplasm"/>
    <property type="evidence" value="ECO:0007669"/>
    <property type="project" value="TreeGrafter"/>
</dbReference>
<dbReference type="GO" id="GO:0008408">
    <property type="term" value="F:3'-5' exonuclease activity"/>
    <property type="evidence" value="ECO:0007669"/>
    <property type="project" value="InterPro"/>
</dbReference>
<dbReference type="Gene3D" id="3.30.420.10">
    <property type="entry name" value="Ribonuclease H-like superfamily/Ribonuclease H"/>
    <property type="match status" value="1"/>
</dbReference>